<dbReference type="EMBL" id="JBJJXI010000050">
    <property type="protein sequence ID" value="KAL3400795.1"/>
    <property type="molecule type" value="Genomic_DNA"/>
</dbReference>
<name>A0ABD2X6C1_9HYME</name>
<evidence type="ECO:0000313" key="2">
    <source>
        <dbReference type="EMBL" id="KAL3400795.1"/>
    </source>
</evidence>
<evidence type="ECO:0000313" key="3">
    <source>
        <dbReference type="Proteomes" id="UP001627154"/>
    </source>
</evidence>
<comment type="caution">
    <text evidence="2">The sequence shown here is derived from an EMBL/GenBank/DDBJ whole genome shotgun (WGS) entry which is preliminary data.</text>
</comment>
<dbReference type="Proteomes" id="UP001627154">
    <property type="component" value="Unassembled WGS sequence"/>
</dbReference>
<proteinExistence type="predicted"/>
<reference evidence="2 3" key="1">
    <citation type="journal article" date="2024" name="bioRxiv">
        <title>A reference genome for Trichogramma kaykai: A tiny desert-dwelling parasitoid wasp with competing sex-ratio distorters.</title>
        <authorList>
            <person name="Culotta J."/>
            <person name="Lindsey A.R."/>
        </authorList>
    </citation>
    <scope>NUCLEOTIDE SEQUENCE [LARGE SCALE GENOMIC DNA]</scope>
    <source>
        <strain evidence="2 3">KSX58</strain>
    </source>
</reference>
<evidence type="ECO:0000256" key="1">
    <source>
        <dbReference type="SAM" id="MobiDB-lite"/>
    </source>
</evidence>
<feature type="region of interest" description="Disordered" evidence="1">
    <location>
        <begin position="707"/>
        <end position="750"/>
    </location>
</feature>
<protein>
    <submittedName>
        <fullName evidence="2">Uncharacterized protein</fullName>
    </submittedName>
</protein>
<organism evidence="2 3">
    <name type="scientific">Trichogramma kaykai</name>
    <dbReference type="NCBI Taxonomy" id="54128"/>
    <lineage>
        <taxon>Eukaryota</taxon>
        <taxon>Metazoa</taxon>
        <taxon>Ecdysozoa</taxon>
        <taxon>Arthropoda</taxon>
        <taxon>Hexapoda</taxon>
        <taxon>Insecta</taxon>
        <taxon>Pterygota</taxon>
        <taxon>Neoptera</taxon>
        <taxon>Endopterygota</taxon>
        <taxon>Hymenoptera</taxon>
        <taxon>Apocrita</taxon>
        <taxon>Proctotrupomorpha</taxon>
        <taxon>Chalcidoidea</taxon>
        <taxon>Trichogrammatidae</taxon>
        <taxon>Trichogramma</taxon>
    </lineage>
</organism>
<feature type="region of interest" description="Disordered" evidence="1">
    <location>
        <begin position="638"/>
        <end position="691"/>
    </location>
</feature>
<feature type="compositionally biased region" description="Polar residues" evidence="1">
    <location>
        <begin position="709"/>
        <end position="720"/>
    </location>
</feature>
<feature type="region of interest" description="Disordered" evidence="1">
    <location>
        <begin position="446"/>
        <end position="505"/>
    </location>
</feature>
<feature type="compositionally biased region" description="Polar residues" evidence="1">
    <location>
        <begin position="642"/>
        <end position="669"/>
    </location>
</feature>
<feature type="region of interest" description="Disordered" evidence="1">
    <location>
        <begin position="557"/>
        <end position="626"/>
    </location>
</feature>
<dbReference type="AlphaFoldDB" id="A0ABD2X6C1"/>
<feature type="compositionally biased region" description="Basic and acidic residues" evidence="1">
    <location>
        <begin position="738"/>
        <end position="750"/>
    </location>
</feature>
<gene>
    <name evidence="2" type="ORF">TKK_005940</name>
</gene>
<accession>A0ABD2X6C1</accession>
<feature type="compositionally biased region" description="Acidic residues" evidence="1">
    <location>
        <begin position="462"/>
        <end position="473"/>
    </location>
</feature>
<keyword evidence="3" id="KW-1185">Reference proteome</keyword>
<sequence length="762" mass="87818">MKYCSTFILTNNEKEIIVFFKRGNHSMVLHHLTQEYKRNKFTCLATVQLEIWPLPDASQMDNMLIFWITFFCAGNLGQFAVLSQNVPPQNDQMFNAHIKTFSSNGARGNLANLKHSRDIADTNFGISKFHFNINERYGDTSKGLNFQDHKNIFDSASSTIENQAINPNYDSFVGQQNYFVSQSDAAQNRNNFRATVKPLFNPYSKTSRSSPSVPVHKPLQYYTHQTLPSNNQQNIAKPSYRNLPYANYYASNLDNVRTNPKFQGSLNNHNKHFRNLDHNSYDNIHITTNSPLELPKTKVVPAVTNLLGTENFQNNMQSLEINPSILSAESGLQYRTEPGFSKAHDFRYHKPNNNNQKVKFSSYNDPAYTNPMNVLPLQTTNAPQLPKYKGAVVQPYANRVFAKFPNDYEEFKSQPLLHFNNKGNNSPIPFNDPPKKNKYKTGKIKPGIEIVTHSSPTSTIKEEDDENSYEESNNENKNIDSYLPRDEDDTGDEPEKYFDEPGFESNFKSSKTHIFKHYEEDFQNNNKPLSEAYHEDNTKDDNYQVNLAAKYRYNISENENDYDNEDVNKKSKKITTIKPESQYDFSGPYSEEEEDNTEERKKEENNSNSSLETISHETENSSKFPVKTYADSFYKNYKAKTKQNQASKTPKSGESRSYSSFHRVNSSPKTTRKNSRPNKREKLSATTSSFSLESPFQSADFDFPILKDNSFNSHKNTSYSRKTKWNNEGNKRHKNSRHTSEDVAREKSAEKSVLENLETFDY</sequence>